<feature type="signal peptide" evidence="1">
    <location>
        <begin position="1"/>
        <end position="19"/>
    </location>
</feature>
<dbReference type="Gene3D" id="2.115.10.20">
    <property type="entry name" value="Glycosyl hydrolase domain, family 43"/>
    <property type="match status" value="1"/>
</dbReference>
<proteinExistence type="predicted"/>
<name>A0A4U6X304_9PEZI</name>
<dbReference type="PANTHER" id="PTHR43301:SF8">
    <property type="entry name" value="ARABINOSIDASE-RELATED"/>
    <property type="match status" value="1"/>
</dbReference>
<gene>
    <name evidence="2" type="ORF">CTA1_11210</name>
</gene>
<evidence type="ECO:0008006" key="4">
    <source>
        <dbReference type="Google" id="ProtNLM"/>
    </source>
</evidence>
<dbReference type="Proteomes" id="UP000310108">
    <property type="component" value="Unassembled WGS sequence"/>
</dbReference>
<keyword evidence="3" id="KW-1185">Reference proteome</keyword>
<protein>
    <recommendedName>
        <fullName evidence="4">Arabinosidase</fullName>
    </recommendedName>
</protein>
<evidence type="ECO:0000313" key="3">
    <source>
        <dbReference type="Proteomes" id="UP000310108"/>
    </source>
</evidence>
<organism evidence="2 3">
    <name type="scientific">Colletotrichum tanaceti</name>
    <dbReference type="NCBI Taxonomy" id="1306861"/>
    <lineage>
        <taxon>Eukaryota</taxon>
        <taxon>Fungi</taxon>
        <taxon>Dikarya</taxon>
        <taxon>Ascomycota</taxon>
        <taxon>Pezizomycotina</taxon>
        <taxon>Sordariomycetes</taxon>
        <taxon>Hypocreomycetidae</taxon>
        <taxon>Glomerellales</taxon>
        <taxon>Glomerellaceae</taxon>
        <taxon>Colletotrichum</taxon>
        <taxon>Colletotrichum destructivum species complex</taxon>
    </lineage>
</organism>
<dbReference type="EMBL" id="PJEX01000555">
    <property type="protein sequence ID" value="TKW49384.1"/>
    <property type="molecule type" value="Genomic_DNA"/>
</dbReference>
<dbReference type="InterPro" id="IPR050727">
    <property type="entry name" value="GH43_arabinanases"/>
</dbReference>
<dbReference type="AlphaFoldDB" id="A0A4U6X304"/>
<evidence type="ECO:0000313" key="2">
    <source>
        <dbReference type="EMBL" id="TKW49384.1"/>
    </source>
</evidence>
<sequence>MVSFRSLFAAGLAVTSAFAKPVQHLDFTGTSLARRATPLAGYLGYFFRGDDKSNVYMYISDGNDPASFRPALKDDAALLTPTLGTKAVRDPYIVDGGGKDKGKKYFILGTDLNIKETSWDKAQRQGSRSILVWESEDLVTWGKERLVEVETNPTAGMVWAPEALYDQRERKYFVHWASKFYGKDDAEHTGQPGPTMIRYTYTSDFVEFEPPKTYIDMNTTDVIDLTILAGDNNGERFLRFIKDESLKNVFVEASTDGLQGPWLRHPSSDAFIEKDVEGPAAFWDNLDEEKVHLLLDHYGAGGYQLYESKNPASNLGWNKTSTDKFPTGLRHGSVLPIDEATYATVKGKFLSS</sequence>
<evidence type="ECO:0000256" key="1">
    <source>
        <dbReference type="SAM" id="SignalP"/>
    </source>
</evidence>
<feature type="chain" id="PRO_5020487507" description="Arabinosidase" evidence="1">
    <location>
        <begin position="20"/>
        <end position="352"/>
    </location>
</feature>
<dbReference type="STRING" id="1306861.A0A4U6X304"/>
<dbReference type="InterPro" id="IPR023296">
    <property type="entry name" value="Glyco_hydro_beta-prop_sf"/>
</dbReference>
<keyword evidence="1" id="KW-0732">Signal</keyword>
<dbReference type="SUPFAM" id="SSF75005">
    <property type="entry name" value="Arabinanase/levansucrase/invertase"/>
    <property type="match status" value="1"/>
</dbReference>
<comment type="caution">
    <text evidence="2">The sequence shown here is derived from an EMBL/GenBank/DDBJ whole genome shotgun (WGS) entry which is preliminary data.</text>
</comment>
<reference evidence="2 3" key="1">
    <citation type="journal article" date="2019" name="PLoS ONE">
        <title>Comparative genome analysis indicates high evolutionary potential of pathogenicity genes in Colletotrichum tanaceti.</title>
        <authorList>
            <person name="Lelwala R.V."/>
            <person name="Korhonen P.K."/>
            <person name="Young N.D."/>
            <person name="Scott J.B."/>
            <person name="Ades P.A."/>
            <person name="Gasser R.B."/>
            <person name="Taylor P.W.J."/>
        </authorList>
    </citation>
    <scope>NUCLEOTIDE SEQUENCE [LARGE SCALE GENOMIC DNA]</scope>
    <source>
        <strain evidence="2">BRIP57314</strain>
    </source>
</reference>
<dbReference type="CDD" id="cd08983">
    <property type="entry name" value="GH43_Bt3655-like"/>
    <property type="match status" value="1"/>
</dbReference>
<dbReference type="OrthoDB" id="19657at2759"/>
<dbReference type="PANTHER" id="PTHR43301">
    <property type="entry name" value="ARABINAN ENDO-1,5-ALPHA-L-ARABINOSIDASE"/>
    <property type="match status" value="1"/>
</dbReference>
<accession>A0A4U6X304</accession>